<accession>A0A3Q3XP54</accession>
<dbReference type="Ensembl" id="ENSMMOT00000026981.1">
    <property type="protein sequence ID" value="ENSMMOP00000026526.1"/>
    <property type="gene ID" value="ENSMMOG00000020093.1"/>
</dbReference>
<dbReference type="AlphaFoldDB" id="A0A3Q3XP54"/>
<protein>
    <submittedName>
        <fullName evidence="1">Uncharacterized protein</fullName>
    </submittedName>
</protein>
<evidence type="ECO:0000313" key="2">
    <source>
        <dbReference type="Proteomes" id="UP000261620"/>
    </source>
</evidence>
<keyword evidence="2" id="KW-1185">Reference proteome</keyword>
<evidence type="ECO:0000313" key="1">
    <source>
        <dbReference type="Ensembl" id="ENSMMOP00000026526.1"/>
    </source>
</evidence>
<name>A0A3Q3XP54_MOLML</name>
<dbReference type="OMA" id="GYRETHP"/>
<dbReference type="Proteomes" id="UP000261620">
    <property type="component" value="Unplaced"/>
</dbReference>
<proteinExistence type="predicted"/>
<reference evidence="1" key="2">
    <citation type="submission" date="2025-09" db="UniProtKB">
        <authorList>
            <consortium name="Ensembl"/>
        </authorList>
    </citation>
    <scope>IDENTIFICATION</scope>
</reference>
<sequence length="157" mass="17652">VMTLILPIQRSLNHQLWIYKGTVIISRDLVVMCNSQREAGPSVVIYVLYVNLNHADFLVIGKHLHGELTLWVAPSTLGVNIHQMRCRILQHSEVGFLPSLCGPISGIFCYIAYNSAGSLLLRNGIIEIFQCQGFNPQQKENGYRETHPFSWICGSGR</sequence>
<organism evidence="1 2">
    <name type="scientific">Mola mola</name>
    <name type="common">Ocean sunfish</name>
    <name type="synonym">Tetraodon mola</name>
    <dbReference type="NCBI Taxonomy" id="94237"/>
    <lineage>
        <taxon>Eukaryota</taxon>
        <taxon>Metazoa</taxon>
        <taxon>Chordata</taxon>
        <taxon>Craniata</taxon>
        <taxon>Vertebrata</taxon>
        <taxon>Euteleostomi</taxon>
        <taxon>Actinopterygii</taxon>
        <taxon>Neopterygii</taxon>
        <taxon>Teleostei</taxon>
        <taxon>Neoteleostei</taxon>
        <taxon>Acanthomorphata</taxon>
        <taxon>Eupercaria</taxon>
        <taxon>Tetraodontiformes</taxon>
        <taxon>Molidae</taxon>
        <taxon>Mola</taxon>
    </lineage>
</organism>
<reference evidence="1" key="1">
    <citation type="submission" date="2025-08" db="UniProtKB">
        <authorList>
            <consortium name="Ensembl"/>
        </authorList>
    </citation>
    <scope>IDENTIFICATION</scope>
</reference>